<sequence>MNRCNDSCVKYVFLSGVCKDTSSSELSCDSGGNTIYYGMWVNGRKRVILSLMPVSRSLKVVVILTLNSEPKFELYRCHLKSSLLLESYPP</sequence>
<accession>A0A0V0ILZ0</accession>
<evidence type="ECO:0000313" key="1">
    <source>
        <dbReference type="EMBL" id="JAP33653.1"/>
    </source>
</evidence>
<dbReference type="EMBL" id="GEDG01004786">
    <property type="protein sequence ID" value="JAP33653.1"/>
    <property type="molecule type" value="Transcribed_RNA"/>
</dbReference>
<reference evidence="1" key="1">
    <citation type="submission" date="2015-12" db="EMBL/GenBank/DDBJ databases">
        <title>Gene expression during late stages of embryo sac development: a critical building block for successful pollen-pistil interactions.</title>
        <authorList>
            <person name="Liu Y."/>
            <person name="Joly V."/>
            <person name="Sabar M."/>
            <person name="Matton D.P."/>
        </authorList>
    </citation>
    <scope>NUCLEOTIDE SEQUENCE</scope>
</reference>
<dbReference type="AlphaFoldDB" id="A0A0V0ILZ0"/>
<name>A0A0V0ILZ0_SOLCH</name>
<organism evidence="1">
    <name type="scientific">Solanum chacoense</name>
    <name type="common">Chaco potato</name>
    <dbReference type="NCBI Taxonomy" id="4108"/>
    <lineage>
        <taxon>Eukaryota</taxon>
        <taxon>Viridiplantae</taxon>
        <taxon>Streptophyta</taxon>
        <taxon>Embryophyta</taxon>
        <taxon>Tracheophyta</taxon>
        <taxon>Spermatophyta</taxon>
        <taxon>Magnoliopsida</taxon>
        <taxon>eudicotyledons</taxon>
        <taxon>Gunneridae</taxon>
        <taxon>Pentapetalae</taxon>
        <taxon>asterids</taxon>
        <taxon>lamiids</taxon>
        <taxon>Solanales</taxon>
        <taxon>Solanaceae</taxon>
        <taxon>Solanoideae</taxon>
        <taxon>Solaneae</taxon>
        <taxon>Solanum</taxon>
    </lineage>
</organism>
<proteinExistence type="predicted"/>
<protein>
    <submittedName>
        <fullName evidence="1">Putative ovule protein</fullName>
    </submittedName>
</protein>